<comment type="caution">
    <text evidence="1">The sequence shown here is derived from an EMBL/GenBank/DDBJ whole genome shotgun (WGS) entry which is preliminary data.</text>
</comment>
<reference evidence="1 2" key="1">
    <citation type="submission" date="2021-06" db="EMBL/GenBank/DDBJ databases">
        <authorList>
            <person name="Kallberg Y."/>
            <person name="Tangrot J."/>
            <person name="Rosling A."/>
        </authorList>
    </citation>
    <scope>NUCLEOTIDE SEQUENCE [LARGE SCALE GENOMIC DNA]</scope>
    <source>
        <strain evidence="1 2">120-4 pot B 10/14</strain>
    </source>
</reference>
<feature type="non-terminal residue" evidence="1">
    <location>
        <position position="1"/>
    </location>
</feature>
<evidence type="ECO:0000313" key="2">
    <source>
        <dbReference type="Proteomes" id="UP000789901"/>
    </source>
</evidence>
<dbReference type="EMBL" id="CAJVQB010071191">
    <property type="protein sequence ID" value="CAG8843077.1"/>
    <property type="molecule type" value="Genomic_DNA"/>
</dbReference>
<proteinExistence type="predicted"/>
<evidence type="ECO:0000313" key="1">
    <source>
        <dbReference type="EMBL" id="CAG8843077.1"/>
    </source>
</evidence>
<sequence length="64" mass="7929">QIKRVHEMEMKEKMPQWFQKLEQTVLENKITRSIKEAFIQVDKINETQIKPEKRKLLYKRSKKE</sequence>
<name>A0ABN7WY37_GIGMA</name>
<dbReference type="Proteomes" id="UP000789901">
    <property type="component" value="Unassembled WGS sequence"/>
</dbReference>
<organism evidence="1 2">
    <name type="scientific">Gigaspora margarita</name>
    <dbReference type="NCBI Taxonomy" id="4874"/>
    <lineage>
        <taxon>Eukaryota</taxon>
        <taxon>Fungi</taxon>
        <taxon>Fungi incertae sedis</taxon>
        <taxon>Mucoromycota</taxon>
        <taxon>Glomeromycotina</taxon>
        <taxon>Glomeromycetes</taxon>
        <taxon>Diversisporales</taxon>
        <taxon>Gigasporaceae</taxon>
        <taxon>Gigaspora</taxon>
    </lineage>
</organism>
<keyword evidence="2" id="KW-1185">Reference proteome</keyword>
<accession>A0ABN7WY37</accession>
<protein>
    <submittedName>
        <fullName evidence="1">45827_t:CDS:1</fullName>
    </submittedName>
</protein>
<gene>
    <name evidence="1" type="ORF">GMARGA_LOCUS36342</name>
</gene>